<evidence type="ECO:0000256" key="8">
    <source>
        <dbReference type="ARBA" id="ARBA00023012"/>
    </source>
</evidence>
<evidence type="ECO:0000256" key="7">
    <source>
        <dbReference type="ARBA" id="ARBA00022840"/>
    </source>
</evidence>
<dbReference type="EMBL" id="CP046056">
    <property type="protein sequence ID" value="QQD23533.1"/>
    <property type="molecule type" value="Genomic_DNA"/>
</dbReference>
<name>A0A9X7YN05_9GAMM</name>
<dbReference type="PANTHER" id="PTHR43065:SF42">
    <property type="entry name" value="TWO-COMPONENT SENSOR PPRA"/>
    <property type="match status" value="1"/>
</dbReference>
<accession>A0A9X7YN05</accession>
<keyword evidence="7" id="KW-0067">ATP-binding</keyword>
<dbReference type="Pfam" id="PF08447">
    <property type="entry name" value="PAS_3"/>
    <property type="match status" value="1"/>
</dbReference>
<feature type="region of interest" description="Disordered" evidence="9">
    <location>
        <begin position="604"/>
        <end position="624"/>
    </location>
</feature>
<proteinExistence type="predicted"/>
<dbReference type="InterPro" id="IPR035965">
    <property type="entry name" value="PAS-like_dom_sf"/>
</dbReference>
<gene>
    <name evidence="11" type="ORF">GJQ55_03110</name>
</gene>
<dbReference type="InterPro" id="IPR003661">
    <property type="entry name" value="HisK_dim/P_dom"/>
</dbReference>
<dbReference type="SMART" id="SM00387">
    <property type="entry name" value="HATPase_c"/>
    <property type="match status" value="1"/>
</dbReference>
<protein>
    <recommendedName>
        <fullName evidence="2">histidine kinase</fullName>
        <ecNumber evidence="2">2.7.13.3</ecNumber>
    </recommendedName>
</protein>
<evidence type="ECO:0000313" key="12">
    <source>
        <dbReference type="Proteomes" id="UP000596074"/>
    </source>
</evidence>
<dbReference type="NCBIfam" id="TIGR00229">
    <property type="entry name" value="sensory_box"/>
    <property type="match status" value="1"/>
</dbReference>
<reference evidence="11 12" key="1">
    <citation type="submission" date="2019-11" db="EMBL/GenBank/DDBJ databases">
        <title>Venatorbacter sp. nov. a predator of Campylobacter and other Gram-negative bacteria.</title>
        <authorList>
            <person name="Saeedi A."/>
            <person name="Cummings N.J."/>
            <person name="Connerton I.F."/>
            <person name="Connerton P.L."/>
        </authorList>
    </citation>
    <scope>NUCLEOTIDE SEQUENCE [LARGE SCALE GENOMIC DNA]</scope>
    <source>
        <strain evidence="11">XL5</strain>
    </source>
</reference>
<evidence type="ECO:0000256" key="5">
    <source>
        <dbReference type="ARBA" id="ARBA00022741"/>
    </source>
</evidence>
<dbReference type="GO" id="GO:0000155">
    <property type="term" value="F:phosphorelay sensor kinase activity"/>
    <property type="evidence" value="ECO:0007669"/>
    <property type="project" value="InterPro"/>
</dbReference>
<dbReference type="Proteomes" id="UP000596074">
    <property type="component" value="Chromosome"/>
</dbReference>
<evidence type="ECO:0000256" key="4">
    <source>
        <dbReference type="ARBA" id="ARBA00022679"/>
    </source>
</evidence>
<feature type="domain" description="Histidine kinase" evidence="10">
    <location>
        <begin position="374"/>
        <end position="605"/>
    </location>
</feature>
<evidence type="ECO:0000256" key="2">
    <source>
        <dbReference type="ARBA" id="ARBA00012438"/>
    </source>
</evidence>
<dbReference type="PANTHER" id="PTHR43065">
    <property type="entry name" value="SENSOR HISTIDINE KINASE"/>
    <property type="match status" value="1"/>
</dbReference>
<comment type="catalytic activity">
    <reaction evidence="1">
        <text>ATP + protein L-histidine = ADP + protein N-phospho-L-histidine.</text>
        <dbReference type="EC" id="2.7.13.3"/>
    </reaction>
</comment>
<keyword evidence="8" id="KW-0902">Two-component regulatory system</keyword>
<keyword evidence="6" id="KW-0418">Kinase</keyword>
<keyword evidence="12" id="KW-1185">Reference proteome</keyword>
<dbReference type="InterPro" id="IPR013767">
    <property type="entry name" value="PAS_fold"/>
</dbReference>
<dbReference type="PRINTS" id="PR00344">
    <property type="entry name" value="BCTRLSENSOR"/>
</dbReference>
<dbReference type="CDD" id="cd00082">
    <property type="entry name" value="HisKA"/>
    <property type="match status" value="1"/>
</dbReference>
<dbReference type="InterPro" id="IPR036890">
    <property type="entry name" value="HATPase_C_sf"/>
</dbReference>
<evidence type="ECO:0000256" key="6">
    <source>
        <dbReference type="ARBA" id="ARBA00022777"/>
    </source>
</evidence>
<dbReference type="InterPro" id="IPR004358">
    <property type="entry name" value="Sig_transdc_His_kin-like_C"/>
</dbReference>
<dbReference type="SMART" id="SM00091">
    <property type="entry name" value="PAS"/>
    <property type="match status" value="2"/>
</dbReference>
<dbReference type="PROSITE" id="PS50109">
    <property type="entry name" value="HIS_KIN"/>
    <property type="match status" value="1"/>
</dbReference>
<keyword evidence="5" id="KW-0547">Nucleotide-binding</keyword>
<dbReference type="Gene3D" id="3.30.450.20">
    <property type="entry name" value="PAS domain"/>
    <property type="match status" value="2"/>
</dbReference>
<dbReference type="Gene3D" id="1.10.287.130">
    <property type="match status" value="1"/>
</dbReference>
<organism evidence="11 12">
    <name type="scientific">Venatoribacter cucullus</name>
    <dbReference type="NCBI Taxonomy" id="2661630"/>
    <lineage>
        <taxon>Bacteria</taxon>
        <taxon>Pseudomonadati</taxon>
        <taxon>Pseudomonadota</taxon>
        <taxon>Gammaproteobacteria</taxon>
        <taxon>Oceanospirillales</taxon>
        <taxon>Oceanospirillaceae</taxon>
        <taxon>Venatoribacter</taxon>
    </lineage>
</organism>
<dbReference type="AlphaFoldDB" id="A0A9X7YN05"/>
<dbReference type="CDD" id="cd00130">
    <property type="entry name" value="PAS"/>
    <property type="match status" value="1"/>
</dbReference>
<dbReference type="SUPFAM" id="SSF55785">
    <property type="entry name" value="PYP-like sensor domain (PAS domain)"/>
    <property type="match status" value="2"/>
</dbReference>
<evidence type="ECO:0000259" key="10">
    <source>
        <dbReference type="PROSITE" id="PS50109"/>
    </source>
</evidence>
<dbReference type="KEGG" id="vcw:GJQ55_03110"/>
<evidence type="ECO:0000256" key="9">
    <source>
        <dbReference type="SAM" id="MobiDB-lite"/>
    </source>
</evidence>
<feature type="compositionally biased region" description="Low complexity" evidence="9">
    <location>
        <begin position="605"/>
        <end position="624"/>
    </location>
</feature>
<dbReference type="InterPro" id="IPR003594">
    <property type="entry name" value="HATPase_dom"/>
</dbReference>
<dbReference type="InterPro" id="IPR013655">
    <property type="entry name" value="PAS_fold_3"/>
</dbReference>
<keyword evidence="3" id="KW-0597">Phosphoprotein</keyword>
<evidence type="ECO:0000313" key="11">
    <source>
        <dbReference type="EMBL" id="QQD23533.1"/>
    </source>
</evidence>
<dbReference type="Pfam" id="PF00989">
    <property type="entry name" value="PAS"/>
    <property type="match status" value="1"/>
</dbReference>
<sequence length="624" mass="69089">MSPSHWAGWRHCNSCRNYWTDSSAPRYCIHRAAVSILPQPRYTECVFRCAGARPTMTQSTPNQQQLSTLLGVYEEMVESAHDGMLLVEDNIIIGCNPAACALYGISRDELIGLHPADLSPEFQPDGESSASKGNRLMAAAMAGILQKFHWQHLRRGHGEFTAEVSLNPARPIDLPGLGVRPRYVSIIRDVTAAQQQAAALRDSEIRFRQLFDEAPVALALIGGDAVIARNKHWYSLFGYPAEQMTSVEDWWLSAYPDEEYRREARSAWDASLAEMPNNDNTLGSREYRVRCANGEDRHVLIGGAAVGQELMVSFHDMTEQHQAQQALAQLNDQLEQRVQSRTAELQQAVEHLRRTQQDLVRSEKLAGLGALVAGIAHELNTPIGNAVMVTSSLQTAEQQLRDDLHNGLKRSVFERFLGELQESTIIIERNLRRAAELISSFKQVAVDQSSYQRRRFDLAEVLHELRLTLSPSLRKAQVELSEEATPGLQMESFPGPLTQVLMNIVNNAVMHAFADCTQPQIHIQAGTSNNDDVFIRIEDNGCGIAPEHLSRVFDPFFTTKLGQGGSGLGLHIAYSLTTELLGGRIDIHSQPGQGTRLELHLPRQAPAATAAEPAGTHAAVRNTL</sequence>
<dbReference type="InterPro" id="IPR005467">
    <property type="entry name" value="His_kinase_dom"/>
</dbReference>
<dbReference type="EC" id="2.7.13.3" evidence="2"/>
<dbReference type="InterPro" id="IPR000014">
    <property type="entry name" value="PAS"/>
</dbReference>
<dbReference type="Gene3D" id="3.30.565.10">
    <property type="entry name" value="Histidine kinase-like ATPase, C-terminal domain"/>
    <property type="match status" value="1"/>
</dbReference>
<evidence type="ECO:0000256" key="1">
    <source>
        <dbReference type="ARBA" id="ARBA00000085"/>
    </source>
</evidence>
<dbReference type="Pfam" id="PF02518">
    <property type="entry name" value="HATPase_c"/>
    <property type="match status" value="1"/>
</dbReference>
<dbReference type="SUPFAM" id="SSF55874">
    <property type="entry name" value="ATPase domain of HSP90 chaperone/DNA topoisomerase II/histidine kinase"/>
    <property type="match status" value="1"/>
</dbReference>
<keyword evidence="4" id="KW-0808">Transferase</keyword>
<evidence type="ECO:0000256" key="3">
    <source>
        <dbReference type="ARBA" id="ARBA00022553"/>
    </source>
</evidence>